<feature type="region of interest" description="Disordered" evidence="1">
    <location>
        <begin position="367"/>
        <end position="497"/>
    </location>
</feature>
<evidence type="ECO:0000313" key="3">
    <source>
        <dbReference type="EMBL" id="KZT00089.1"/>
    </source>
</evidence>
<dbReference type="EMBL" id="KV427697">
    <property type="protein sequence ID" value="KZT00089.1"/>
    <property type="molecule type" value="Genomic_DNA"/>
</dbReference>
<reference evidence="3 4" key="1">
    <citation type="journal article" date="2016" name="Mol. Biol. Evol.">
        <title>Comparative Genomics of Early-Diverging Mushroom-Forming Fungi Provides Insights into the Origins of Lignocellulose Decay Capabilities.</title>
        <authorList>
            <person name="Nagy L.G."/>
            <person name="Riley R."/>
            <person name="Tritt A."/>
            <person name="Adam C."/>
            <person name="Daum C."/>
            <person name="Floudas D."/>
            <person name="Sun H."/>
            <person name="Yadav J.S."/>
            <person name="Pangilinan J."/>
            <person name="Larsson K.H."/>
            <person name="Matsuura K."/>
            <person name="Barry K."/>
            <person name="Labutti K."/>
            <person name="Kuo R."/>
            <person name="Ohm R.A."/>
            <person name="Bhattacharya S.S."/>
            <person name="Shirouzu T."/>
            <person name="Yoshinaga Y."/>
            <person name="Martin F.M."/>
            <person name="Grigoriev I.V."/>
            <person name="Hibbett D.S."/>
        </authorList>
    </citation>
    <scope>NUCLEOTIDE SEQUENCE [LARGE SCALE GENOMIC DNA]</scope>
    <source>
        <strain evidence="3 4">93-53</strain>
    </source>
</reference>
<gene>
    <name evidence="3" type="ORF">LAESUDRAFT_666852</name>
</gene>
<dbReference type="PANTHER" id="PTHR39639:SF1">
    <property type="entry name" value="DUF262 DOMAIN-CONTAINING PROTEIN"/>
    <property type="match status" value="1"/>
</dbReference>
<protein>
    <recommendedName>
        <fullName evidence="2">GmrSD restriction endonucleases N-terminal domain-containing protein</fullName>
    </recommendedName>
</protein>
<dbReference type="OrthoDB" id="5419821at2759"/>
<keyword evidence="4" id="KW-1185">Reference proteome</keyword>
<dbReference type="Pfam" id="PF03235">
    <property type="entry name" value="GmrSD_N"/>
    <property type="match status" value="1"/>
</dbReference>
<feature type="region of interest" description="Disordered" evidence="1">
    <location>
        <begin position="1"/>
        <end position="33"/>
    </location>
</feature>
<accession>A0A165B273</accession>
<name>A0A165B273_9APHY</name>
<dbReference type="InterPro" id="IPR004919">
    <property type="entry name" value="GmrSD_N"/>
</dbReference>
<feature type="compositionally biased region" description="Polar residues" evidence="1">
    <location>
        <begin position="479"/>
        <end position="497"/>
    </location>
</feature>
<feature type="compositionally biased region" description="Acidic residues" evidence="1">
    <location>
        <begin position="1"/>
        <end position="13"/>
    </location>
</feature>
<evidence type="ECO:0000259" key="2">
    <source>
        <dbReference type="Pfam" id="PF03235"/>
    </source>
</evidence>
<dbReference type="STRING" id="1314785.A0A165B273"/>
<dbReference type="AlphaFoldDB" id="A0A165B273"/>
<dbReference type="InParanoid" id="A0A165B273"/>
<dbReference type="Proteomes" id="UP000076871">
    <property type="component" value="Unassembled WGS sequence"/>
</dbReference>
<feature type="compositionally biased region" description="Low complexity" evidence="1">
    <location>
        <begin position="438"/>
        <end position="448"/>
    </location>
</feature>
<feature type="compositionally biased region" description="Basic and acidic residues" evidence="1">
    <location>
        <begin position="367"/>
        <end position="377"/>
    </location>
</feature>
<feature type="domain" description="GmrSD restriction endonucleases N-terminal" evidence="2">
    <location>
        <begin position="58"/>
        <end position="201"/>
    </location>
</feature>
<dbReference type="RefSeq" id="XP_040757829.1">
    <property type="nucleotide sequence ID" value="XM_040905272.1"/>
</dbReference>
<proteinExistence type="predicted"/>
<organism evidence="3 4">
    <name type="scientific">Laetiporus sulphureus 93-53</name>
    <dbReference type="NCBI Taxonomy" id="1314785"/>
    <lineage>
        <taxon>Eukaryota</taxon>
        <taxon>Fungi</taxon>
        <taxon>Dikarya</taxon>
        <taxon>Basidiomycota</taxon>
        <taxon>Agaricomycotina</taxon>
        <taxon>Agaricomycetes</taxon>
        <taxon>Polyporales</taxon>
        <taxon>Laetiporus</taxon>
    </lineage>
</organism>
<dbReference type="GeneID" id="63822302"/>
<sequence>MSDYGDFVDEDDVPLSSRASRGAKRKGMGDDDDDEYRIRGALKPYRTTSYTTQALYEQIVSDDIDLSPDYQREVVWPESKQIGLIDSILRNFYVPPLIFAVVYREDSSERRVCIDGKQRLTSIFRFLNGEVSSLFTGERLVYKDIGKFKSIRVLPERYQKIFRNKQMVCIEYQDLSNDYEREIFQRVQLGMALTPAEKLQATKSPMATFVRDLQNDYVNESLAVLLPWDTNRGSDFRCVTSSVVLMNDLASANNAIAFPTLQKMLSRPDEPESKFRDQVHQTYQIFLMLAQDDTYSSAFRLLDVKKLAPVEFIATVALIHNQKYKMTLAQLAEAIKHMRQDIRAREVDIRLNQRVLNAMIDFVRDLKPSDMKPDPKHLAAAKLRPLKRKRNEEDGEDGEVPDRKKRVESYPSVVTASQAHSMAPPSALPKLQTKTERPASPAIPRAPTATPPPLPSGPFDRLASIRLAKKSALPERPSTIVTQLSRPSHGTDNLTVT</sequence>
<evidence type="ECO:0000313" key="4">
    <source>
        <dbReference type="Proteomes" id="UP000076871"/>
    </source>
</evidence>
<evidence type="ECO:0000256" key="1">
    <source>
        <dbReference type="SAM" id="MobiDB-lite"/>
    </source>
</evidence>
<dbReference type="PANTHER" id="PTHR39639">
    <property type="entry name" value="CHROMOSOME 16, WHOLE GENOME SHOTGUN SEQUENCE"/>
    <property type="match status" value="1"/>
</dbReference>